<evidence type="ECO:0000259" key="3">
    <source>
        <dbReference type="Pfam" id="PF03713"/>
    </source>
</evidence>
<dbReference type="PANTHER" id="PTHR36933:SF1">
    <property type="entry name" value="SLL0788 PROTEIN"/>
    <property type="match status" value="1"/>
</dbReference>
<reference evidence="5 7" key="2">
    <citation type="submission" date="2020-08" db="EMBL/GenBank/DDBJ databases">
        <title>Sequencing the genomes of 1000 actinobacteria strains.</title>
        <authorList>
            <person name="Klenk H.-P."/>
        </authorList>
    </citation>
    <scope>NUCLEOTIDE SEQUENCE [LARGE SCALE GENOMIC DNA]</scope>
    <source>
        <strain evidence="5 7">DSM 9581</strain>
    </source>
</reference>
<gene>
    <name evidence="4" type="ORF">CHO01_36590</name>
    <name evidence="5" type="ORF">HNR08_001992</name>
</gene>
<dbReference type="AlphaFoldDB" id="A0A511FH54"/>
<comment type="caution">
    <text evidence="4">The sequence shown here is derived from an EMBL/GenBank/DDBJ whole genome shotgun (WGS) entry which is preliminary data.</text>
</comment>
<dbReference type="InterPro" id="IPR005183">
    <property type="entry name" value="DUF305_CopM-like"/>
</dbReference>
<keyword evidence="2" id="KW-0732">Signal</keyword>
<keyword evidence="6" id="KW-1185">Reference proteome</keyword>
<dbReference type="InterPro" id="IPR012347">
    <property type="entry name" value="Ferritin-like"/>
</dbReference>
<organism evidence="4 6">
    <name type="scientific">Cellulomonas hominis</name>
    <dbReference type="NCBI Taxonomy" id="156981"/>
    <lineage>
        <taxon>Bacteria</taxon>
        <taxon>Bacillati</taxon>
        <taxon>Actinomycetota</taxon>
        <taxon>Actinomycetes</taxon>
        <taxon>Micrococcales</taxon>
        <taxon>Cellulomonadaceae</taxon>
        <taxon>Cellulomonas</taxon>
    </lineage>
</organism>
<evidence type="ECO:0000313" key="6">
    <source>
        <dbReference type="Proteomes" id="UP000321723"/>
    </source>
</evidence>
<feature type="compositionally biased region" description="Polar residues" evidence="1">
    <location>
        <begin position="27"/>
        <end position="36"/>
    </location>
</feature>
<name>A0A511FH54_9CELL</name>
<protein>
    <submittedName>
        <fullName evidence="4">DUF305 domain-containing protein</fullName>
    </submittedName>
</protein>
<evidence type="ECO:0000313" key="4">
    <source>
        <dbReference type="EMBL" id="GEL48543.1"/>
    </source>
</evidence>
<dbReference type="PROSITE" id="PS51257">
    <property type="entry name" value="PROKAR_LIPOPROTEIN"/>
    <property type="match status" value="1"/>
</dbReference>
<feature type="signal peptide" evidence="2">
    <location>
        <begin position="1"/>
        <end position="23"/>
    </location>
</feature>
<sequence length="205" mass="21996">MSPKNTRAVAAVAATLTLGVLLSACSTGEPSTPDQQSPAGASSAAATSVEHNDADVEFAQMMILHHQGALDMAVLAEGRAQSEPVQELAARIQFAQQPEIDLMTSWLQTWGEEPAEADDSMGGMDHSGQSTGMADDDQMQQLQDAGAEFDRMFLEMMVDHHTGAITMSEDYRNRGQNEDALQLADKIIADQTTEIAEMKGLLSEL</sequence>
<accession>A0A511FH54</accession>
<dbReference type="PANTHER" id="PTHR36933">
    <property type="entry name" value="SLL0788 PROTEIN"/>
    <property type="match status" value="1"/>
</dbReference>
<evidence type="ECO:0000256" key="2">
    <source>
        <dbReference type="SAM" id="SignalP"/>
    </source>
</evidence>
<feature type="chain" id="PRO_5038242079" evidence="2">
    <location>
        <begin position="24"/>
        <end position="205"/>
    </location>
</feature>
<dbReference type="EMBL" id="JACHDN010000001">
    <property type="protein sequence ID" value="MBB5473256.1"/>
    <property type="molecule type" value="Genomic_DNA"/>
</dbReference>
<dbReference type="Proteomes" id="UP000564629">
    <property type="component" value="Unassembled WGS sequence"/>
</dbReference>
<dbReference type="OrthoDB" id="26872at2"/>
<dbReference type="Gene3D" id="1.20.1260.10">
    <property type="match status" value="1"/>
</dbReference>
<feature type="domain" description="DUF305" evidence="3">
    <location>
        <begin position="55"/>
        <end position="202"/>
    </location>
</feature>
<evidence type="ECO:0000313" key="5">
    <source>
        <dbReference type="EMBL" id="MBB5473256.1"/>
    </source>
</evidence>
<reference evidence="4 6" key="1">
    <citation type="submission" date="2019-07" db="EMBL/GenBank/DDBJ databases">
        <title>Whole genome shotgun sequence of Cellulomonas hominis NBRC 16055.</title>
        <authorList>
            <person name="Hosoyama A."/>
            <person name="Uohara A."/>
            <person name="Ohji S."/>
            <person name="Ichikawa N."/>
        </authorList>
    </citation>
    <scope>NUCLEOTIDE SEQUENCE [LARGE SCALE GENOMIC DNA]</scope>
    <source>
        <strain evidence="4 6">NBRC 16055</strain>
    </source>
</reference>
<dbReference type="Pfam" id="PF03713">
    <property type="entry name" value="DUF305"/>
    <property type="match status" value="1"/>
</dbReference>
<feature type="region of interest" description="Disordered" evidence="1">
    <location>
        <begin position="27"/>
        <end position="48"/>
    </location>
</feature>
<dbReference type="Proteomes" id="UP000321723">
    <property type="component" value="Unassembled WGS sequence"/>
</dbReference>
<dbReference type="EMBL" id="BJVQ01000086">
    <property type="protein sequence ID" value="GEL48543.1"/>
    <property type="molecule type" value="Genomic_DNA"/>
</dbReference>
<evidence type="ECO:0000256" key="1">
    <source>
        <dbReference type="SAM" id="MobiDB-lite"/>
    </source>
</evidence>
<evidence type="ECO:0000313" key="7">
    <source>
        <dbReference type="Proteomes" id="UP000564629"/>
    </source>
</evidence>
<proteinExistence type="predicted"/>
<dbReference type="RefSeq" id="WP_146840528.1">
    <property type="nucleotide sequence ID" value="NZ_BJVQ01000086.1"/>
</dbReference>
<feature type="compositionally biased region" description="Low complexity" evidence="1">
    <location>
        <begin position="37"/>
        <end position="48"/>
    </location>
</feature>